<feature type="compositionally biased region" description="Basic and acidic residues" evidence="1">
    <location>
        <begin position="68"/>
        <end position="80"/>
    </location>
</feature>
<organism evidence="2 3">
    <name type="scientific">Halteria grandinella</name>
    <dbReference type="NCBI Taxonomy" id="5974"/>
    <lineage>
        <taxon>Eukaryota</taxon>
        <taxon>Sar</taxon>
        <taxon>Alveolata</taxon>
        <taxon>Ciliophora</taxon>
        <taxon>Intramacronucleata</taxon>
        <taxon>Spirotrichea</taxon>
        <taxon>Stichotrichia</taxon>
        <taxon>Sporadotrichida</taxon>
        <taxon>Halteriidae</taxon>
        <taxon>Halteria</taxon>
    </lineage>
</organism>
<accession>A0A8J8NZX9</accession>
<protein>
    <submittedName>
        <fullName evidence="2">Uncharacterized protein</fullName>
    </submittedName>
</protein>
<reference evidence="2" key="1">
    <citation type="submission" date="2019-06" db="EMBL/GenBank/DDBJ databases">
        <authorList>
            <person name="Zheng W."/>
        </authorList>
    </citation>
    <scope>NUCLEOTIDE SEQUENCE</scope>
    <source>
        <strain evidence="2">QDHG01</strain>
    </source>
</reference>
<evidence type="ECO:0000313" key="3">
    <source>
        <dbReference type="Proteomes" id="UP000785679"/>
    </source>
</evidence>
<sequence>MQQKQEYLLLESKAECENLKAAIINVRNEYCARSTNIQAIAEIVQFHHATNILDQWNQAVMKNQQQGEHGDREPQFPHPQ</sequence>
<keyword evidence="3" id="KW-1185">Reference proteome</keyword>
<proteinExistence type="predicted"/>
<comment type="caution">
    <text evidence="2">The sequence shown here is derived from an EMBL/GenBank/DDBJ whole genome shotgun (WGS) entry which is preliminary data.</text>
</comment>
<dbReference type="AlphaFoldDB" id="A0A8J8NZX9"/>
<evidence type="ECO:0000256" key="1">
    <source>
        <dbReference type="SAM" id="MobiDB-lite"/>
    </source>
</evidence>
<feature type="region of interest" description="Disordered" evidence="1">
    <location>
        <begin position="61"/>
        <end position="80"/>
    </location>
</feature>
<name>A0A8J8NZX9_HALGN</name>
<dbReference type="Proteomes" id="UP000785679">
    <property type="component" value="Unassembled WGS sequence"/>
</dbReference>
<evidence type="ECO:0000313" key="2">
    <source>
        <dbReference type="EMBL" id="TNV83415.1"/>
    </source>
</evidence>
<gene>
    <name evidence="2" type="ORF">FGO68_gene7285</name>
</gene>
<dbReference type="EMBL" id="RRYP01003865">
    <property type="protein sequence ID" value="TNV83415.1"/>
    <property type="molecule type" value="Genomic_DNA"/>
</dbReference>